<name>A0A2G5D5T9_AQUCA</name>
<reference evidence="1 2" key="1">
    <citation type="submission" date="2017-09" db="EMBL/GenBank/DDBJ databases">
        <title>WGS assembly of Aquilegia coerulea Goldsmith.</title>
        <authorList>
            <person name="Hodges S."/>
            <person name="Kramer E."/>
            <person name="Nordborg M."/>
            <person name="Tomkins J."/>
            <person name="Borevitz J."/>
            <person name="Derieg N."/>
            <person name="Yan J."/>
            <person name="Mihaltcheva S."/>
            <person name="Hayes R.D."/>
            <person name="Rokhsar D."/>
        </authorList>
    </citation>
    <scope>NUCLEOTIDE SEQUENCE [LARGE SCALE GENOMIC DNA]</scope>
    <source>
        <strain evidence="2">cv. Goldsmith</strain>
    </source>
</reference>
<sequence>MHVFLPLHLNFTFQQLSIKEKANQLVQNKKKVLFLNRIVALNSKKSRKIEIHGRLEQLTSSGNCYTNLHLVLAKHIRLHLQMNTDPPY</sequence>
<evidence type="ECO:0000313" key="1">
    <source>
        <dbReference type="EMBL" id="PIA38577.1"/>
    </source>
</evidence>
<evidence type="ECO:0000313" key="2">
    <source>
        <dbReference type="Proteomes" id="UP000230069"/>
    </source>
</evidence>
<accession>A0A2G5D5T9</accession>
<keyword evidence="2" id="KW-1185">Reference proteome</keyword>
<organism evidence="1 2">
    <name type="scientific">Aquilegia coerulea</name>
    <name type="common">Rocky mountain columbine</name>
    <dbReference type="NCBI Taxonomy" id="218851"/>
    <lineage>
        <taxon>Eukaryota</taxon>
        <taxon>Viridiplantae</taxon>
        <taxon>Streptophyta</taxon>
        <taxon>Embryophyta</taxon>
        <taxon>Tracheophyta</taxon>
        <taxon>Spermatophyta</taxon>
        <taxon>Magnoliopsida</taxon>
        <taxon>Ranunculales</taxon>
        <taxon>Ranunculaceae</taxon>
        <taxon>Thalictroideae</taxon>
        <taxon>Aquilegia</taxon>
    </lineage>
</organism>
<protein>
    <submittedName>
        <fullName evidence="1">Uncharacterized protein</fullName>
    </submittedName>
</protein>
<proteinExistence type="predicted"/>
<dbReference type="EMBL" id="KZ305044">
    <property type="protein sequence ID" value="PIA38577.1"/>
    <property type="molecule type" value="Genomic_DNA"/>
</dbReference>
<dbReference type="InParanoid" id="A0A2G5D5T9"/>
<gene>
    <name evidence="1" type="ORF">AQUCO_02700055v1</name>
</gene>
<dbReference type="OrthoDB" id="8062037at2759"/>
<dbReference type="AlphaFoldDB" id="A0A2G5D5T9"/>
<dbReference type="Proteomes" id="UP000230069">
    <property type="component" value="Unassembled WGS sequence"/>
</dbReference>